<keyword evidence="2" id="KW-1185">Reference proteome</keyword>
<reference evidence="1 2" key="1">
    <citation type="journal article" date="2022" name="Hortic Res">
        <title>A haplotype resolved chromosomal level avocado genome allows analysis of novel avocado genes.</title>
        <authorList>
            <person name="Nath O."/>
            <person name="Fletcher S.J."/>
            <person name="Hayward A."/>
            <person name="Shaw L.M."/>
            <person name="Masouleh A.K."/>
            <person name="Furtado A."/>
            <person name="Henry R.J."/>
            <person name="Mitter N."/>
        </authorList>
    </citation>
    <scope>NUCLEOTIDE SEQUENCE [LARGE SCALE GENOMIC DNA]</scope>
    <source>
        <strain evidence="2">cv. Hass</strain>
    </source>
</reference>
<protein>
    <submittedName>
        <fullName evidence="1">Uncharacterized protein</fullName>
    </submittedName>
</protein>
<organism evidence="1 2">
    <name type="scientific">Persea americana</name>
    <name type="common">Avocado</name>
    <dbReference type="NCBI Taxonomy" id="3435"/>
    <lineage>
        <taxon>Eukaryota</taxon>
        <taxon>Viridiplantae</taxon>
        <taxon>Streptophyta</taxon>
        <taxon>Embryophyta</taxon>
        <taxon>Tracheophyta</taxon>
        <taxon>Spermatophyta</taxon>
        <taxon>Magnoliopsida</taxon>
        <taxon>Magnoliidae</taxon>
        <taxon>Laurales</taxon>
        <taxon>Lauraceae</taxon>
        <taxon>Persea</taxon>
    </lineage>
</organism>
<accession>A0ACC2MAY5</accession>
<proteinExistence type="predicted"/>
<comment type="caution">
    <text evidence="1">The sequence shown here is derived from an EMBL/GenBank/DDBJ whole genome shotgun (WGS) entry which is preliminary data.</text>
</comment>
<dbReference type="EMBL" id="CM056810">
    <property type="protein sequence ID" value="KAJ8642598.1"/>
    <property type="molecule type" value="Genomic_DNA"/>
</dbReference>
<name>A0ACC2MAY5_PERAE</name>
<evidence type="ECO:0000313" key="2">
    <source>
        <dbReference type="Proteomes" id="UP001234297"/>
    </source>
</evidence>
<sequence length="267" mass="29473">MPSRPVNVPRPRRRANLMPHDPTPSGLKQTPPGLKQIPRDQQIKPESTGGTTIPHPAQPTDTLSSTKNSSFESPKPLEPASPTEKPESASGATIPSPPQPTDTLSTSKSSPFESTESLKPTSICQPVKGRYERSTLSPHDEFPIPLVFLFSSLSPKPLMESSIDQPHCLRDAVVLPTTGLTLPFGGEMYRSVKTIDKGACILIFPPPRLLFFIYLRVAHLLPIDLLGIKMDKKWSISNMKQAAKINNSQKWKRHMTILLLKICGKDF</sequence>
<dbReference type="Proteomes" id="UP001234297">
    <property type="component" value="Chromosome 2"/>
</dbReference>
<gene>
    <name evidence="1" type="ORF">MRB53_004346</name>
</gene>
<evidence type="ECO:0000313" key="1">
    <source>
        <dbReference type="EMBL" id="KAJ8642598.1"/>
    </source>
</evidence>